<dbReference type="RefSeq" id="WP_379903095.1">
    <property type="nucleotide sequence ID" value="NZ_JBHRTR010000031.1"/>
</dbReference>
<name>A0ABV7L4H1_9PROT</name>
<evidence type="ECO:0008006" key="3">
    <source>
        <dbReference type="Google" id="ProtNLM"/>
    </source>
</evidence>
<reference evidence="2" key="1">
    <citation type="journal article" date="2019" name="Int. J. Syst. Evol. Microbiol.">
        <title>The Global Catalogue of Microorganisms (GCM) 10K type strain sequencing project: providing services to taxonomists for standard genome sequencing and annotation.</title>
        <authorList>
            <consortium name="The Broad Institute Genomics Platform"/>
            <consortium name="The Broad Institute Genome Sequencing Center for Infectious Disease"/>
            <person name="Wu L."/>
            <person name="Ma J."/>
        </authorList>
    </citation>
    <scope>NUCLEOTIDE SEQUENCE [LARGE SCALE GENOMIC DNA]</scope>
    <source>
        <strain evidence="2">KCTC 42964</strain>
    </source>
</reference>
<proteinExistence type="predicted"/>
<organism evidence="1 2">
    <name type="scientific">Marinibaculum pumilum</name>
    <dbReference type="NCBI Taxonomy" id="1766165"/>
    <lineage>
        <taxon>Bacteria</taxon>
        <taxon>Pseudomonadati</taxon>
        <taxon>Pseudomonadota</taxon>
        <taxon>Alphaproteobacteria</taxon>
        <taxon>Rhodospirillales</taxon>
        <taxon>Rhodospirillaceae</taxon>
        <taxon>Marinibaculum</taxon>
    </lineage>
</organism>
<dbReference type="EMBL" id="JBHRTR010000031">
    <property type="protein sequence ID" value="MFC3229157.1"/>
    <property type="molecule type" value="Genomic_DNA"/>
</dbReference>
<accession>A0ABV7L4H1</accession>
<evidence type="ECO:0000313" key="2">
    <source>
        <dbReference type="Proteomes" id="UP001595528"/>
    </source>
</evidence>
<dbReference type="Proteomes" id="UP001595528">
    <property type="component" value="Unassembled WGS sequence"/>
</dbReference>
<keyword evidence="2" id="KW-1185">Reference proteome</keyword>
<sequence length="61" mass="6918">MDEETDTPQAATLSIAQAEKLIEDLWALQDRVRDVRTELQSIWDGLEAVEFQIADTVPDDD</sequence>
<comment type="caution">
    <text evidence="1">The sequence shown here is derived from an EMBL/GenBank/DDBJ whole genome shotgun (WGS) entry which is preliminary data.</text>
</comment>
<evidence type="ECO:0000313" key="1">
    <source>
        <dbReference type="EMBL" id="MFC3229157.1"/>
    </source>
</evidence>
<protein>
    <recommendedName>
        <fullName evidence="3">SlyX family protein</fullName>
    </recommendedName>
</protein>
<gene>
    <name evidence="1" type="ORF">ACFOGJ_18065</name>
</gene>